<evidence type="ECO:0000313" key="1">
    <source>
        <dbReference type="EMBL" id="JAH95936.1"/>
    </source>
</evidence>
<organism evidence="1">
    <name type="scientific">Anguilla anguilla</name>
    <name type="common">European freshwater eel</name>
    <name type="synonym">Muraena anguilla</name>
    <dbReference type="NCBI Taxonomy" id="7936"/>
    <lineage>
        <taxon>Eukaryota</taxon>
        <taxon>Metazoa</taxon>
        <taxon>Chordata</taxon>
        <taxon>Craniata</taxon>
        <taxon>Vertebrata</taxon>
        <taxon>Euteleostomi</taxon>
        <taxon>Actinopterygii</taxon>
        <taxon>Neopterygii</taxon>
        <taxon>Teleostei</taxon>
        <taxon>Anguilliformes</taxon>
        <taxon>Anguillidae</taxon>
        <taxon>Anguilla</taxon>
    </lineage>
</organism>
<dbReference type="AlphaFoldDB" id="A0A0E9X0G4"/>
<proteinExistence type="predicted"/>
<reference evidence="1" key="2">
    <citation type="journal article" date="2015" name="Fish Shellfish Immunol.">
        <title>Early steps in the European eel (Anguilla anguilla)-Vibrio vulnificus interaction in the gills: Role of the RtxA13 toxin.</title>
        <authorList>
            <person name="Callol A."/>
            <person name="Pajuelo D."/>
            <person name="Ebbesson L."/>
            <person name="Teles M."/>
            <person name="MacKenzie S."/>
            <person name="Amaro C."/>
        </authorList>
    </citation>
    <scope>NUCLEOTIDE SEQUENCE</scope>
</reference>
<accession>A0A0E9X0G4</accession>
<dbReference type="EMBL" id="GBXM01012641">
    <property type="protein sequence ID" value="JAH95936.1"/>
    <property type="molecule type" value="Transcribed_RNA"/>
</dbReference>
<protein>
    <submittedName>
        <fullName evidence="1">Uncharacterized protein</fullName>
    </submittedName>
</protein>
<reference evidence="1" key="1">
    <citation type="submission" date="2014-11" db="EMBL/GenBank/DDBJ databases">
        <authorList>
            <person name="Amaro Gonzalez C."/>
        </authorList>
    </citation>
    <scope>NUCLEOTIDE SEQUENCE</scope>
</reference>
<sequence length="59" mass="6666">MLSAEWSVPTEHRFTWTCNTHSPAPQFKIESHTSEPCSLLSVTIPPLFLSLKLPEFGTH</sequence>
<name>A0A0E9X0G4_ANGAN</name>